<keyword evidence="2" id="KW-1185">Reference proteome</keyword>
<dbReference type="Proteomes" id="UP000030665">
    <property type="component" value="Unassembled WGS sequence"/>
</dbReference>
<evidence type="ECO:0000313" key="2">
    <source>
        <dbReference type="Proteomes" id="UP000030665"/>
    </source>
</evidence>
<name>A0A077ZCH6_TRITR</name>
<reference evidence="1" key="1">
    <citation type="submission" date="2014-01" db="EMBL/GenBank/DDBJ databases">
        <authorList>
            <person name="Aslett M."/>
        </authorList>
    </citation>
    <scope>NUCLEOTIDE SEQUENCE</scope>
</reference>
<dbReference type="AlphaFoldDB" id="A0A077ZCH6"/>
<reference evidence="1" key="2">
    <citation type="submission" date="2014-03" db="EMBL/GenBank/DDBJ databases">
        <title>The whipworm genome and dual-species transcriptomics of an intimate host-pathogen interaction.</title>
        <authorList>
            <person name="Foth B.J."/>
            <person name="Tsai I.J."/>
            <person name="Reid A.J."/>
            <person name="Bancroft A.J."/>
            <person name="Nichol S."/>
            <person name="Tracey A."/>
            <person name="Holroyd N."/>
            <person name="Cotton J.A."/>
            <person name="Stanley E.J."/>
            <person name="Zarowiecki M."/>
            <person name="Liu J.Z."/>
            <person name="Huckvale T."/>
            <person name="Cooper P.J."/>
            <person name="Grencis R.K."/>
            <person name="Berriman M."/>
        </authorList>
    </citation>
    <scope>NUCLEOTIDE SEQUENCE [LARGE SCALE GENOMIC DNA]</scope>
</reference>
<protein>
    <submittedName>
        <fullName evidence="1">Uncharacterized protein</fullName>
    </submittedName>
</protein>
<organism evidence="1 2">
    <name type="scientific">Trichuris trichiura</name>
    <name type="common">Whipworm</name>
    <name type="synonym">Trichocephalus trichiurus</name>
    <dbReference type="NCBI Taxonomy" id="36087"/>
    <lineage>
        <taxon>Eukaryota</taxon>
        <taxon>Metazoa</taxon>
        <taxon>Ecdysozoa</taxon>
        <taxon>Nematoda</taxon>
        <taxon>Enoplea</taxon>
        <taxon>Dorylaimia</taxon>
        <taxon>Trichinellida</taxon>
        <taxon>Trichuridae</taxon>
        <taxon>Trichuris</taxon>
    </lineage>
</organism>
<dbReference type="EMBL" id="HG806258">
    <property type="protein sequence ID" value="CDW58077.1"/>
    <property type="molecule type" value="Genomic_DNA"/>
</dbReference>
<evidence type="ECO:0000313" key="1">
    <source>
        <dbReference type="EMBL" id="CDW58077.1"/>
    </source>
</evidence>
<accession>A0A077ZCH6</accession>
<sequence>MEDFSDATRFGSKRVLHENVLKGEMPIPMGIGLTGVFRELDNKD</sequence>
<gene>
    <name evidence="1" type="ORF">TTRE_0000637801</name>
</gene>
<proteinExistence type="predicted"/>